<evidence type="ECO:0000256" key="1">
    <source>
        <dbReference type="SAM" id="Phobius"/>
    </source>
</evidence>
<keyword evidence="4" id="KW-1185">Reference proteome</keyword>
<name>A0ABT1DLX8_9ACTN</name>
<reference evidence="3 4" key="1">
    <citation type="submission" date="2022-06" db="EMBL/GenBank/DDBJ databases">
        <title>New Species of the Genus Actinoplanes, ActinopZanes ferrugineus.</title>
        <authorList>
            <person name="Ding P."/>
        </authorList>
    </citation>
    <scope>NUCLEOTIDE SEQUENCE [LARGE SCALE GENOMIC DNA]</scope>
    <source>
        <strain evidence="3 4">TRM88003</strain>
    </source>
</reference>
<evidence type="ECO:0000259" key="2">
    <source>
        <dbReference type="Pfam" id="PF02517"/>
    </source>
</evidence>
<protein>
    <submittedName>
        <fullName evidence="3">CPBP family intramembrane metalloprotease</fullName>
    </submittedName>
</protein>
<feature type="transmembrane region" description="Helical" evidence="1">
    <location>
        <begin position="42"/>
        <end position="62"/>
    </location>
</feature>
<feature type="domain" description="CAAX prenyl protease 2/Lysostaphin resistance protein A-like" evidence="2">
    <location>
        <begin position="116"/>
        <end position="207"/>
    </location>
</feature>
<keyword evidence="3" id="KW-0645">Protease</keyword>
<gene>
    <name evidence="3" type="ORF">M1L60_14685</name>
</gene>
<keyword evidence="1" id="KW-0472">Membrane</keyword>
<organism evidence="3 4">
    <name type="scientific">Paractinoplanes aksuensis</name>
    <dbReference type="NCBI Taxonomy" id="2939490"/>
    <lineage>
        <taxon>Bacteria</taxon>
        <taxon>Bacillati</taxon>
        <taxon>Actinomycetota</taxon>
        <taxon>Actinomycetes</taxon>
        <taxon>Micromonosporales</taxon>
        <taxon>Micromonosporaceae</taxon>
        <taxon>Paractinoplanes</taxon>
    </lineage>
</organism>
<keyword evidence="3" id="KW-0482">Metalloprotease</keyword>
<dbReference type="InterPro" id="IPR003675">
    <property type="entry name" value="Rce1/LyrA-like_dom"/>
</dbReference>
<keyword evidence="1" id="KW-0812">Transmembrane</keyword>
<evidence type="ECO:0000313" key="4">
    <source>
        <dbReference type="Proteomes" id="UP001523369"/>
    </source>
</evidence>
<feature type="transmembrane region" description="Helical" evidence="1">
    <location>
        <begin position="83"/>
        <end position="101"/>
    </location>
</feature>
<dbReference type="Pfam" id="PF02517">
    <property type="entry name" value="Rce1-like"/>
    <property type="match status" value="1"/>
</dbReference>
<accession>A0ABT1DLX8</accession>
<sequence>MKVEAGSRRTVTVLVGLVLAYLPMWLPPLARLAGADLGVGGPAASIVWNVLAVALLVAYIFGVERRRLDSIRLVRPGGKDLEWALILFGCHMAWTWLARVIRPPPPDEGTATITAMPVLAVLALILSAAVFEEVLYRGYPIERLTELTGRAWVALALTVPLFVLPHLVFFSPSWLLYQASGTVALFVLFVRRRNLIACMLLHLAINLPILIPTIASR</sequence>
<dbReference type="Proteomes" id="UP001523369">
    <property type="component" value="Unassembled WGS sequence"/>
</dbReference>
<feature type="transmembrane region" description="Helical" evidence="1">
    <location>
        <begin position="195"/>
        <end position="215"/>
    </location>
</feature>
<dbReference type="EMBL" id="JAMYJR010000013">
    <property type="protein sequence ID" value="MCO8271842.1"/>
    <property type="molecule type" value="Genomic_DNA"/>
</dbReference>
<proteinExistence type="predicted"/>
<dbReference type="GO" id="GO:0008237">
    <property type="term" value="F:metallopeptidase activity"/>
    <property type="evidence" value="ECO:0007669"/>
    <property type="project" value="UniProtKB-KW"/>
</dbReference>
<feature type="transmembrane region" description="Helical" evidence="1">
    <location>
        <begin position="151"/>
        <end position="168"/>
    </location>
</feature>
<keyword evidence="3" id="KW-0378">Hydrolase</keyword>
<comment type="caution">
    <text evidence="3">The sequence shown here is derived from an EMBL/GenBank/DDBJ whole genome shotgun (WGS) entry which is preliminary data.</text>
</comment>
<feature type="transmembrane region" description="Helical" evidence="1">
    <location>
        <begin position="113"/>
        <end position="131"/>
    </location>
</feature>
<feature type="transmembrane region" description="Helical" evidence="1">
    <location>
        <begin position="174"/>
        <end position="190"/>
    </location>
</feature>
<dbReference type="RefSeq" id="WP_253237960.1">
    <property type="nucleotide sequence ID" value="NZ_JAMYJR010000013.1"/>
</dbReference>
<evidence type="ECO:0000313" key="3">
    <source>
        <dbReference type="EMBL" id="MCO8271842.1"/>
    </source>
</evidence>
<keyword evidence="1" id="KW-1133">Transmembrane helix</keyword>